<organism evidence="2 3">
    <name type="scientific">Paraconexibacter antarcticus</name>
    <dbReference type="NCBI Taxonomy" id="2949664"/>
    <lineage>
        <taxon>Bacteria</taxon>
        <taxon>Bacillati</taxon>
        <taxon>Actinomycetota</taxon>
        <taxon>Thermoleophilia</taxon>
        <taxon>Solirubrobacterales</taxon>
        <taxon>Paraconexibacteraceae</taxon>
        <taxon>Paraconexibacter</taxon>
    </lineage>
</organism>
<dbReference type="EMBL" id="CP098502">
    <property type="protein sequence ID" value="UTI65241.1"/>
    <property type="molecule type" value="Genomic_DNA"/>
</dbReference>
<evidence type="ECO:0000313" key="3">
    <source>
        <dbReference type="Proteomes" id="UP001056035"/>
    </source>
</evidence>
<evidence type="ECO:0000313" key="2">
    <source>
        <dbReference type="EMBL" id="UTI65241.1"/>
    </source>
</evidence>
<dbReference type="PANTHER" id="PTHR43102:SF2">
    <property type="entry name" value="GAF DOMAIN-CONTAINING PROTEIN"/>
    <property type="match status" value="1"/>
</dbReference>
<dbReference type="SMART" id="SM00065">
    <property type="entry name" value="GAF"/>
    <property type="match status" value="1"/>
</dbReference>
<sequence length="252" mass="27192">MAMRAMTVRFSDDVWELVAREAAAQRISAAQFVRDAALWRAATLVGRRGDEEEVADLEGIARGLLRAGARKKPAASPTRPRAVPLPADQADLAGAQRLSLLRRTGLMGGARDPALDRLGEAARRVLRAPVALVSLVDSDRQVFACALGLGEPWATRRQTPISHSFCRHAVVRRAPLVVGDARQHPDLRDNPAIAELGVVAYLGIPLATSDGTVLGTLCVIDHVPRMWEREQVALLEDLAAAAAVHLEHRITA</sequence>
<evidence type="ECO:0000259" key="1">
    <source>
        <dbReference type="SMART" id="SM00065"/>
    </source>
</evidence>
<dbReference type="Proteomes" id="UP001056035">
    <property type="component" value="Chromosome"/>
</dbReference>
<dbReference type="InterPro" id="IPR003018">
    <property type="entry name" value="GAF"/>
</dbReference>
<feature type="domain" description="GAF" evidence="1">
    <location>
        <begin position="110"/>
        <end position="251"/>
    </location>
</feature>
<keyword evidence="3" id="KW-1185">Reference proteome</keyword>
<dbReference type="SUPFAM" id="SSF55781">
    <property type="entry name" value="GAF domain-like"/>
    <property type="match status" value="1"/>
</dbReference>
<name>A0ABY5DT79_9ACTN</name>
<dbReference type="Gene3D" id="3.30.450.40">
    <property type="match status" value="1"/>
</dbReference>
<protein>
    <submittedName>
        <fullName evidence="2">GAF domain-containing protein</fullName>
    </submittedName>
</protein>
<accession>A0ABY5DT79</accession>
<gene>
    <name evidence="2" type="ORF">NBH00_03285</name>
</gene>
<dbReference type="RefSeq" id="WP_254571927.1">
    <property type="nucleotide sequence ID" value="NZ_CP098502.1"/>
</dbReference>
<dbReference type="InterPro" id="IPR029016">
    <property type="entry name" value="GAF-like_dom_sf"/>
</dbReference>
<dbReference type="Pfam" id="PF01590">
    <property type="entry name" value="GAF"/>
    <property type="match status" value="1"/>
</dbReference>
<dbReference type="PANTHER" id="PTHR43102">
    <property type="entry name" value="SLR1143 PROTEIN"/>
    <property type="match status" value="1"/>
</dbReference>
<reference evidence="2 3" key="1">
    <citation type="submission" date="2022-06" db="EMBL/GenBank/DDBJ databases">
        <title>Paraconexibacter antarcticus.</title>
        <authorList>
            <person name="Kim C.S."/>
        </authorList>
    </citation>
    <scope>NUCLEOTIDE SEQUENCE [LARGE SCALE GENOMIC DNA]</scope>
    <source>
        <strain evidence="2 3">02-257</strain>
    </source>
</reference>
<proteinExistence type="predicted"/>